<feature type="transmembrane region" description="Helical" evidence="12">
    <location>
        <begin position="134"/>
        <end position="153"/>
    </location>
</feature>
<evidence type="ECO:0000256" key="9">
    <source>
        <dbReference type="ARBA" id="ARBA00023065"/>
    </source>
</evidence>
<organism evidence="14 15">
    <name type="scientific">Pararoseomonas baculiformis</name>
    <dbReference type="NCBI Taxonomy" id="2820812"/>
    <lineage>
        <taxon>Bacteria</taxon>
        <taxon>Pseudomonadati</taxon>
        <taxon>Pseudomonadota</taxon>
        <taxon>Alphaproteobacteria</taxon>
        <taxon>Acetobacterales</taxon>
        <taxon>Acetobacteraceae</taxon>
        <taxon>Pararoseomonas</taxon>
    </lineage>
</organism>
<keyword evidence="6 12" id="KW-0812">Transmembrane</keyword>
<keyword evidence="10 12" id="KW-0472">Membrane</keyword>
<evidence type="ECO:0000256" key="2">
    <source>
        <dbReference type="ARBA" id="ARBA00007367"/>
    </source>
</evidence>
<evidence type="ECO:0000313" key="15">
    <source>
        <dbReference type="Proteomes" id="UP000681594"/>
    </source>
</evidence>
<evidence type="ECO:0000259" key="13">
    <source>
        <dbReference type="Pfam" id="PF00999"/>
    </source>
</evidence>
<feature type="transmembrane region" description="Helical" evidence="12">
    <location>
        <begin position="385"/>
        <end position="406"/>
    </location>
</feature>
<comment type="subcellular location">
    <subcellularLocation>
        <location evidence="1">Cell membrane</location>
        <topology evidence="1">Multi-pass membrane protein</topology>
    </subcellularLocation>
</comment>
<evidence type="ECO:0000256" key="11">
    <source>
        <dbReference type="ARBA" id="ARBA00023201"/>
    </source>
</evidence>
<feature type="transmembrane region" description="Helical" evidence="12">
    <location>
        <begin position="6"/>
        <end position="22"/>
    </location>
</feature>
<feature type="transmembrane region" description="Helical" evidence="12">
    <location>
        <begin position="288"/>
        <end position="310"/>
    </location>
</feature>
<reference evidence="14 15" key="1">
    <citation type="submission" date="2021-03" db="EMBL/GenBank/DDBJ databases">
        <authorList>
            <person name="So Y."/>
        </authorList>
    </citation>
    <scope>NUCLEOTIDE SEQUENCE [LARGE SCALE GENOMIC DNA]</scope>
    <source>
        <strain evidence="14 15">SSH11</strain>
    </source>
</reference>
<keyword evidence="3" id="KW-0813">Transport</keyword>
<gene>
    <name evidence="14" type="ORF">J8J14_19530</name>
</gene>
<feature type="transmembrane region" description="Helical" evidence="12">
    <location>
        <begin position="236"/>
        <end position="254"/>
    </location>
</feature>
<dbReference type="PANTHER" id="PTHR10110:SF195">
    <property type="entry name" value="NA(+)_H(+) ANTIPORTER NHAS2"/>
    <property type="match status" value="1"/>
</dbReference>
<dbReference type="Proteomes" id="UP000681594">
    <property type="component" value="Unassembled WGS sequence"/>
</dbReference>
<feature type="transmembrane region" description="Helical" evidence="12">
    <location>
        <begin position="322"/>
        <end position="348"/>
    </location>
</feature>
<dbReference type="Pfam" id="PF00999">
    <property type="entry name" value="Na_H_Exchanger"/>
    <property type="match status" value="1"/>
</dbReference>
<keyword evidence="7 12" id="KW-1133">Transmembrane helix</keyword>
<dbReference type="EMBL" id="JAGIZB010000023">
    <property type="protein sequence ID" value="MBP0446972.1"/>
    <property type="molecule type" value="Genomic_DNA"/>
</dbReference>
<evidence type="ECO:0000256" key="4">
    <source>
        <dbReference type="ARBA" id="ARBA00022449"/>
    </source>
</evidence>
<evidence type="ECO:0000256" key="6">
    <source>
        <dbReference type="ARBA" id="ARBA00022692"/>
    </source>
</evidence>
<dbReference type="InterPro" id="IPR006153">
    <property type="entry name" value="Cation/H_exchanger_TM"/>
</dbReference>
<evidence type="ECO:0000313" key="14">
    <source>
        <dbReference type="EMBL" id="MBP0446972.1"/>
    </source>
</evidence>
<evidence type="ECO:0000256" key="10">
    <source>
        <dbReference type="ARBA" id="ARBA00023136"/>
    </source>
</evidence>
<evidence type="ECO:0000256" key="5">
    <source>
        <dbReference type="ARBA" id="ARBA00022475"/>
    </source>
</evidence>
<feature type="transmembrane region" description="Helical" evidence="12">
    <location>
        <begin position="78"/>
        <end position="95"/>
    </location>
</feature>
<sequence length="421" mass="44673">MFSPFELISLLLVLTAAFAWINHRFIGLPDTVGLLVMGLIASFVLLLVERIFPAIQLYEQVGTLLRQVDFQRTVLEGMLAFLLFAGALHVDLSVLRERAWAVGTMATAGVLLSTAIIGLSFWYVAALLGTELPLAWAFVFGALISPTDPVAVLSTLKAVKVPPSLQLDMTGESLFNDGVGVVVFTIVLAVAAGAGHGATGFGEVAELFGVEAVGGALLGLVSGYLAYRAMKQIDNYAVEVLISLALVAGTYSLAARLGTSGPIAMVTAGLLIGNRGPRDALSDLTQRYLFGFWTLADEILNAILFLLIGLEVLVLRPDSLLNWLPLAAIILVLLARLVSVALPVWLLGRWKHFVPGTIPVLTWGGLRGGISIALALSIPETPEKSVILAATYVVVVFTIIVQGLTLRRVVERSAGRAAPAA</sequence>
<evidence type="ECO:0000256" key="3">
    <source>
        <dbReference type="ARBA" id="ARBA00022448"/>
    </source>
</evidence>
<feature type="transmembrane region" description="Helical" evidence="12">
    <location>
        <begin position="174"/>
        <end position="195"/>
    </location>
</feature>
<keyword evidence="4" id="KW-0050">Antiport</keyword>
<dbReference type="RefSeq" id="WP_209381238.1">
    <property type="nucleotide sequence ID" value="NZ_JAGIZB010000023.1"/>
</dbReference>
<feature type="transmembrane region" description="Helical" evidence="12">
    <location>
        <begin position="34"/>
        <end position="58"/>
    </location>
</feature>
<feature type="transmembrane region" description="Helical" evidence="12">
    <location>
        <begin position="207"/>
        <end position="227"/>
    </location>
</feature>
<keyword evidence="15" id="KW-1185">Reference proteome</keyword>
<keyword evidence="8" id="KW-0915">Sodium</keyword>
<evidence type="ECO:0000256" key="1">
    <source>
        <dbReference type="ARBA" id="ARBA00004651"/>
    </source>
</evidence>
<comment type="similarity">
    <text evidence="2">Belongs to the monovalent cation:proton antiporter 1 (CPA1) transporter (TC 2.A.36) family.</text>
</comment>
<evidence type="ECO:0000256" key="12">
    <source>
        <dbReference type="SAM" id="Phobius"/>
    </source>
</evidence>
<dbReference type="Gene3D" id="6.10.140.1330">
    <property type="match status" value="1"/>
</dbReference>
<keyword evidence="5" id="KW-1003">Cell membrane</keyword>
<dbReference type="InterPro" id="IPR018422">
    <property type="entry name" value="Cation/H_exchanger_CPA1"/>
</dbReference>
<feature type="domain" description="Cation/H+ exchanger transmembrane" evidence="13">
    <location>
        <begin position="13"/>
        <end position="411"/>
    </location>
</feature>
<name>A0ABS4AIW1_9PROT</name>
<protein>
    <submittedName>
        <fullName evidence="14">Sodium:proton antiporter</fullName>
    </submittedName>
</protein>
<accession>A0ABS4AIW1</accession>
<proteinExistence type="inferred from homology"/>
<comment type="caution">
    <text evidence="14">The sequence shown here is derived from an EMBL/GenBank/DDBJ whole genome shotgun (WGS) entry which is preliminary data.</text>
</comment>
<feature type="transmembrane region" description="Helical" evidence="12">
    <location>
        <begin position="360"/>
        <end position="379"/>
    </location>
</feature>
<evidence type="ECO:0000256" key="8">
    <source>
        <dbReference type="ARBA" id="ARBA00023053"/>
    </source>
</evidence>
<evidence type="ECO:0000256" key="7">
    <source>
        <dbReference type="ARBA" id="ARBA00022989"/>
    </source>
</evidence>
<feature type="transmembrane region" description="Helical" evidence="12">
    <location>
        <begin position="107"/>
        <end position="128"/>
    </location>
</feature>
<keyword evidence="9" id="KW-0406">Ion transport</keyword>
<keyword evidence="11" id="KW-0739">Sodium transport</keyword>
<dbReference type="PANTHER" id="PTHR10110">
    <property type="entry name" value="SODIUM/HYDROGEN EXCHANGER"/>
    <property type="match status" value="1"/>
</dbReference>